<keyword evidence="3" id="KW-1185">Reference proteome</keyword>
<gene>
    <name evidence="2" type="ORF">PoB_002093100</name>
</gene>
<evidence type="ECO:0000313" key="3">
    <source>
        <dbReference type="Proteomes" id="UP000735302"/>
    </source>
</evidence>
<feature type="region of interest" description="Disordered" evidence="1">
    <location>
        <begin position="1"/>
        <end position="26"/>
    </location>
</feature>
<comment type="caution">
    <text evidence="2">The sequence shown here is derived from an EMBL/GenBank/DDBJ whole genome shotgun (WGS) entry which is preliminary data.</text>
</comment>
<name>A0AAV3ZEU5_9GAST</name>
<proteinExistence type="predicted"/>
<organism evidence="2 3">
    <name type="scientific">Plakobranchus ocellatus</name>
    <dbReference type="NCBI Taxonomy" id="259542"/>
    <lineage>
        <taxon>Eukaryota</taxon>
        <taxon>Metazoa</taxon>
        <taxon>Spiralia</taxon>
        <taxon>Lophotrochozoa</taxon>
        <taxon>Mollusca</taxon>
        <taxon>Gastropoda</taxon>
        <taxon>Heterobranchia</taxon>
        <taxon>Euthyneura</taxon>
        <taxon>Panpulmonata</taxon>
        <taxon>Sacoglossa</taxon>
        <taxon>Placobranchoidea</taxon>
        <taxon>Plakobranchidae</taxon>
        <taxon>Plakobranchus</taxon>
    </lineage>
</organism>
<dbReference type="Proteomes" id="UP000735302">
    <property type="component" value="Unassembled WGS sequence"/>
</dbReference>
<evidence type="ECO:0000256" key="1">
    <source>
        <dbReference type="SAM" id="MobiDB-lite"/>
    </source>
</evidence>
<protein>
    <submittedName>
        <fullName evidence="2">Uncharacterized protein</fullName>
    </submittedName>
</protein>
<evidence type="ECO:0000313" key="2">
    <source>
        <dbReference type="EMBL" id="GFN94425.1"/>
    </source>
</evidence>
<sequence length="96" mass="11002">MTSSTPSATTGDIGDKLNKKSQCDLQGPLRTGFKYRHRRLGPTEHLKLKARDRLVVRMLSTLKSQQCTLWLLLCSELQRFLCQSRHFRMALPQGSK</sequence>
<dbReference type="AlphaFoldDB" id="A0AAV3ZEU5"/>
<reference evidence="2 3" key="1">
    <citation type="journal article" date="2021" name="Elife">
        <title>Chloroplast acquisition without the gene transfer in kleptoplastic sea slugs, Plakobranchus ocellatus.</title>
        <authorList>
            <person name="Maeda T."/>
            <person name="Takahashi S."/>
            <person name="Yoshida T."/>
            <person name="Shimamura S."/>
            <person name="Takaki Y."/>
            <person name="Nagai Y."/>
            <person name="Toyoda A."/>
            <person name="Suzuki Y."/>
            <person name="Arimoto A."/>
            <person name="Ishii H."/>
            <person name="Satoh N."/>
            <person name="Nishiyama T."/>
            <person name="Hasebe M."/>
            <person name="Maruyama T."/>
            <person name="Minagawa J."/>
            <person name="Obokata J."/>
            <person name="Shigenobu S."/>
        </authorList>
    </citation>
    <scope>NUCLEOTIDE SEQUENCE [LARGE SCALE GENOMIC DNA]</scope>
</reference>
<feature type="compositionally biased region" description="Basic and acidic residues" evidence="1">
    <location>
        <begin position="13"/>
        <end position="22"/>
    </location>
</feature>
<accession>A0AAV3ZEU5</accession>
<feature type="compositionally biased region" description="Polar residues" evidence="1">
    <location>
        <begin position="1"/>
        <end position="10"/>
    </location>
</feature>
<dbReference type="EMBL" id="BLXT01002453">
    <property type="protein sequence ID" value="GFN94425.1"/>
    <property type="molecule type" value="Genomic_DNA"/>
</dbReference>